<organism evidence="2 3">
    <name type="scientific">Rhizobium johnstonii (strain DSM 114642 / LMG 32736 / 3841)</name>
    <name type="common">Rhizobium leguminosarum bv. viciae</name>
    <dbReference type="NCBI Taxonomy" id="216596"/>
    <lineage>
        <taxon>Bacteria</taxon>
        <taxon>Pseudomonadati</taxon>
        <taxon>Pseudomonadota</taxon>
        <taxon>Alphaproteobacteria</taxon>
        <taxon>Hyphomicrobiales</taxon>
        <taxon>Rhizobiaceae</taxon>
        <taxon>Rhizobium/Agrobacterium group</taxon>
        <taxon>Rhizobium</taxon>
        <taxon>Rhizobium johnstonii</taxon>
    </lineage>
</organism>
<dbReference type="PANTHER" id="PTHR32182">
    <property type="entry name" value="DNA REPLICATION AND REPAIR PROTEIN RECF"/>
    <property type="match status" value="1"/>
</dbReference>
<feature type="domain" description="ATPase AAA-type core" evidence="1">
    <location>
        <begin position="279"/>
        <end position="349"/>
    </location>
</feature>
<dbReference type="PANTHER" id="PTHR32182:SF25">
    <property type="entry name" value="SLR1056 PROTEIN"/>
    <property type="match status" value="1"/>
</dbReference>
<protein>
    <recommendedName>
        <fullName evidence="1">ATPase AAA-type core domain-containing protein</fullName>
    </recommendedName>
</protein>
<reference evidence="2 3" key="1">
    <citation type="journal article" date="2006" name="Genome Biol.">
        <title>The genome of Rhizobium leguminosarum has recognizable core and accessory components.</title>
        <authorList>
            <person name="Young J.W."/>
            <person name="Crossman L.C."/>
            <person name="Johnston A.W.B."/>
            <person name="Thomson N.R."/>
            <person name="Ghazoui Z.F."/>
            <person name="Hull K.H."/>
            <person name="Wexler M."/>
            <person name="Curson A.R.J."/>
            <person name="Todd J.D."/>
            <person name="Poole P.S."/>
            <person name="Mauchline T.H."/>
            <person name="East A.K."/>
            <person name="Quail M.A."/>
            <person name="Churcher C."/>
            <person name="Arrowsmith C."/>
            <person name="Cherevach A."/>
            <person name="Chillingworth T."/>
            <person name="Clarke K."/>
            <person name="Cronin A."/>
            <person name="Davis P."/>
            <person name="Fraser A."/>
            <person name="Hance Z."/>
            <person name="Hauser H."/>
            <person name="Jagels K."/>
            <person name="Moule S."/>
            <person name="Mungall K."/>
            <person name="Norbertczak H."/>
            <person name="Rabbinowitsch E."/>
            <person name="Sanders M."/>
            <person name="Simmonds M."/>
            <person name="Whitehead S."/>
            <person name="Parkhill J."/>
        </authorList>
    </citation>
    <scope>NUCLEOTIDE SEQUENCE [LARGE SCALE GENOMIC DNA]</scope>
    <source>
        <strain evidence="3">DSM 114642 / LMG 32736 / 3841</strain>
    </source>
</reference>
<dbReference type="PIRSF" id="PIRSF029347">
    <property type="entry name" value="RecF"/>
    <property type="match status" value="1"/>
</dbReference>
<keyword evidence="3" id="KW-1185">Reference proteome</keyword>
<dbReference type="InterPro" id="IPR014555">
    <property type="entry name" value="RecF-like"/>
</dbReference>
<accession>Q1M8T5</accession>
<proteinExistence type="predicted"/>
<dbReference type="Gene3D" id="3.40.50.300">
    <property type="entry name" value="P-loop containing nucleotide triphosphate hydrolases"/>
    <property type="match status" value="2"/>
</dbReference>
<dbReference type="EnsemblBacteria" id="CAK03838">
    <property type="protein sequence ID" value="CAK03838"/>
    <property type="gene ID" value="pRL90121"/>
</dbReference>
<dbReference type="SUPFAM" id="SSF52540">
    <property type="entry name" value="P-loop containing nucleoside triphosphate hydrolases"/>
    <property type="match status" value="1"/>
</dbReference>
<geneLocation type="plasmid" evidence="2 3">
    <name>pRL9</name>
</geneLocation>
<feature type="domain" description="ATPase AAA-type core" evidence="1">
    <location>
        <begin position="34"/>
        <end position="116"/>
    </location>
</feature>
<evidence type="ECO:0000313" key="3">
    <source>
        <dbReference type="Proteomes" id="UP000006575"/>
    </source>
</evidence>
<dbReference type="GO" id="GO:0016887">
    <property type="term" value="F:ATP hydrolysis activity"/>
    <property type="evidence" value="ECO:0007669"/>
    <property type="project" value="InterPro"/>
</dbReference>
<dbReference type="CDD" id="cd00267">
    <property type="entry name" value="ABC_ATPase"/>
    <property type="match status" value="1"/>
</dbReference>
<keyword evidence="2" id="KW-0614">Plasmid</keyword>
<dbReference type="InterPro" id="IPR003959">
    <property type="entry name" value="ATPase_AAA_core"/>
</dbReference>
<dbReference type="Pfam" id="PF13304">
    <property type="entry name" value="AAA_21"/>
    <property type="match status" value="2"/>
</dbReference>
<dbReference type="KEGG" id="rle:pRL90121"/>
<dbReference type="GO" id="GO:0005524">
    <property type="term" value="F:ATP binding"/>
    <property type="evidence" value="ECO:0007669"/>
    <property type="project" value="InterPro"/>
</dbReference>
<dbReference type="Proteomes" id="UP000006575">
    <property type="component" value="Plasmid pRL9"/>
</dbReference>
<dbReference type="EMBL" id="AM236083">
    <property type="protein sequence ID" value="CAK03838.1"/>
    <property type="molecule type" value="Genomic_DNA"/>
</dbReference>
<dbReference type="GO" id="GO:0000731">
    <property type="term" value="P:DNA synthesis involved in DNA repair"/>
    <property type="evidence" value="ECO:0007669"/>
    <property type="project" value="TreeGrafter"/>
</dbReference>
<sequence length="388" mass="43115">MDGPLLWKSTMLLRSMFAQNYRSLRSIRMDLAGVNVFIGENGVGKSNLYRSLQLVQAAVRGTFAHEIAAEGGMASALWTGPRRDEKNFRIKLEVEVLDEERAVTWRYWVEAGLRPPAAAGFAFEPQIKAEELCFEAGSRPVTMMKRSGPGIMVRGDRGRMEDYPEQAMTSETAIAMLGDAGHYPEIAAFRRLIDGWRFFHGFRTDRESALRRPCLAVTSTLLDQDGANMAAVFATLVHTRGDTVELDRAISSALGGAKLHVPEPGEHAEFGLIFPDFPRRIFQPRELSDGQIRFLGLAAALMSYRQPPLIALNEPEASLHQDMLSPLADMIAAAARFSQIWIVTHSQRLASAVEERCGVRPKRVIRKDGATWIQGMRLTGVVEDEGDD</sequence>
<dbReference type="HOGENOM" id="CLU_035814_1_0_5"/>
<dbReference type="InterPro" id="IPR027417">
    <property type="entry name" value="P-loop_NTPase"/>
</dbReference>
<evidence type="ECO:0000313" key="2">
    <source>
        <dbReference type="EMBL" id="CAK03838.1"/>
    </source>
</evidence>
<gene>
    <name evidence="2" type="ordered locus">pRL90121</name>
</gene>
<evidence type="ECO:0000259" key="1">
    <source>
        <dbReference type="Pfam" id="PF13304"/>
    </source>
</evidence>
<dbReference type="GO" id="GO:0006302">
    <property type="term" value="P:double-strand break repair"/>
    <property type="evidence" value="ECO:0007669"/>
    <property type="project" value="TreeGrafter"/>
</dbReference>
<name>Q1M8T5_RHIJ3</name>
<dbReference type="AlphaFoldDB" id="Q1M8T5"/>